<sequence length="761" mass="85329">MICSTVLILLSLTYSQAGPLKFESPTPPRYLSLRLNQSSFSYQIGISETSTWLNSAPIVFNAFGKTYSTADGTLKNVGVRRDNDIDRLGSYTSTEWLFSIELNTIVSATFKQYTSQNFVIFKQKFYNDTTGCSVHDSGSVISHFPAFQVAVTTPGPLGYLSYGGGQFASDYRLGTYQPGKLNIVSGLASGPFALLDQTGNAVIISPFSEFMSSSLHYSGSENSIRWGLLGEVDTVPAHFATEYIAFFGSMGINQAYADWGRLMREFYGKTSAYRDSDFTINYLGYYTDNGAYYYYRTENATMNYEQTLIDVQKYGEMQKLPYRYAQLDSWFYPKDNTTEGVITWVALPEVFPDGLEGLNQKTQWPLVAHNRYWSNLTTYAKQNGGDYDFIIQPPLAIPTEERFWDDLFRYSRTWGLAVYEQDWLGKEFDTLNATLTSARLGNNWLLQMGRAAQNNGLTIQYCMAESRDVLTSLQIPVVTQARASKDYHPGNDNWRLGVTSIFADSLGIAPFKDNFWSATYQPRNKYNLNEPNPGLIAAVATLSTGPVGPSDKIGFSDVELIMRSCNADGLILKPNKPAMAIDTRILELAFRDGIGPEGEVWSTYSMINDYYFRIILAADMNSSFSLLPSHIGSLSTFIMKNAHTTVDAIAPVPFTGHQQLNLTTACTKSNFCLYHTSMQFSLSDRKVIIYGEFSKWVPMSRNRVMSFTVGSNDIHLELQGAYMEIVTFLFFEDMNPVYVKCQIGDSGRATMSLADRACQQV</sequence>
<feature type="signal peptide" evidence="1">
    <location>
        <begin position="1"/>
        <end position="17"/>
    </location>
</feature>
<accession>A0AAN8QAB4</accession>
<evidence type="ECO:0000256" key="1">
    <source>
        <dbReference type="SAM" id="SignalP"/>
    </source>
</evidence>
<keyword evidence="1" id="KW-0732">Signal</keyword>
<dbReference type="EMBL" id="JAZGQO010000001">
    <property type="protein sequence ID" value="KAK6195235.1"/>
    <property type="molecule type" value="Genomic_DNA"/>
</dbReference>
<feature type="chain" id="PRO_5042937679" evidence="1">
    <location>
        <begin position="18"/>
        <end position="761"/>
    </location>
</feature>
<proteinExistence type="predicted"/>
<protein>
    <submittedName>
        <fullName evidence="2">Uncharacterized protein</fullName>
    </submittedName>
</protein>
<evidence type="ECO:0000313" key="3">
    <source>
        <dbReference type="Proteomes" id="UP001347796"/>
    </source>
</evidence>
<gene>
    <name evidence="2" type="ORF">SNE40_000706</name>
</gene>
<organism evidence="2 3">
    <name type="scientific">Patella caerulea</name>
    <name type="common">Rayed Mediterranean limpet</name>
    <dbReference type="NCBI Taxonomy" id="87958"/>
    <lineage>
        <taxon>Eukaryota</taxon>
        <taxon>Metazoa</taxon>
        <taxon>Spiralia</taxon>
        <taxon>Lophotrochozoa</taxon>
        <taxon>Mollusca</taxon>
        <taxon>Gastropoda</taxon>
        <taxon>Patellogastropoda</taxon>
        <taxon>Patelloidea</taxon>
        <taxon>Patellidae</taxon>
        <taxon>Patella</taxon>
    </lineage>
</organism>
<dbReference type="Proteomes" id="UP001347796">
    <property type="component" value="Unassembled WGS sequence"/>
</dbReference>
<evidence type="ECO:0000313" key="2">
    <source>
        <dbReference type="EMBL" id="KAK6195235.1"/>
    </source>
</evidence>
<keyword evidence="3" id="KW-1185">Reference proteome</keyword>
<name>A0AAN8QAB4_PATCE</name>
<reference evidence="2 3" key="1">
    <citation type="submission" date="2024-01" db="EMBL/GenBank/DDBJ databases">
        <title>The genome of the rayed Mediterranean limpet Patella caerulea (Linnaeus, 1758).</title>
        <authorList>
            <person name="Anh-Thu Weber A."/>
            <person name="Halstead-Nussloch G."/>
        </authorList>
    </citation>
    <scope>NUCLEOTIDE SEQUENCE [LARGE SCALE GENOMIC DNA]</scope>
    <source>
        <strain evidence="2">AATW-2023a</strain>
        <tissue evidence="2">Whole specimen</tissue>
    </source>
</reference>
<dbReference type="AlphaFoldDB" id="A0AAN8QAB4"/>
<comment type="caution">
    <text evidence="2">The sequence shown here is derived from an EMBL/GenBank/DDBJ whole genome shotgun (WGS) entry which is preliminary data.</text>
</comment>